<proteinExistence type="predicted"/>
<gene>
    <name evidence="4" type="ORF">GJV77_05685</name>
</gene>
<sequence>MSTKDKKSTRWKSKLLNKYRIVIVNDKTFEDVRSFKLNLLNVVSATTAWIFLLILSTVILVVLTPIKEYIPGYSSAQLKKNAIELTLKVDSLEAESAKNKAYLLAVRKILLGEVESTHGNLDSLKKAEVPVDQIVHKEPGENDLKLREMVRLEDKYNLFPETTAKVNQILFSPIDGEVIKRFDPATEHFGLDFVAAKGTPVKAISKGIVLFVGWTLREGYTMIVLHEEGIISVYKHIGTIVKEEYDSVSSGEVLGIFEGVNKESIQPNNTEYFHFELWKDTYPLDASIFIDLE</sequence>
<dbReference type="PANTHER" id="PTHR21666:SF289">
    <property type="entry name" value="L-ALA--D-GLU ENDOPEPTIDASE"/>
    <property type="match status" value="1"/>
</dbReference>
<dbReference type="RefSeq" id="WP_155035411.1">
    <property type="nucleotide sequence ID" value="NZ_JAYMMG010000005.1"/>
</dbReference>
<protein>
    <submittedName>
        <fullName evidence="4">Peptidoglycan DD-metalloendopeptidase family protein</fullName>
    </submittedName>
</protein>
<dbReference type="EMBL" id="WMJY01000009">
    <property type="protein sequence ID" value="MTH29412.1"/>
    <property type="molecule type" value="Genomic_DNA"/>
</dbReference>
<dbReference type="CDD" id="cd12797">
    <property type="entry name" value="M23_peptidase"/>
    <property type="match status" value="1"/>
</dbReference>
<dbReference type="AlphaFoldDB" id="A0A7K1GKJ7"/>
<dbReference type="PANTHER" id="PTHR21666">
    <property type="entry name" value="PEPTIDASE-RELATED"/>
    <property type="match status" value="1"/>
</dbReference>
<comment type="caution">
    <text evidence="4">The sequence shown here is derived from an EMBL/GenBank/DDBJ whole genome shotgun (WGS) entry which is preliminary data.</text>
</comment>
<dbReference type="SUPFAM" id="SSF51261">
    <property type="entry name" value="Duplicated hybrid motif"/>
    <property type="match status" value="1"/>
</dbReference>
<reference evidence="4 5" key="1">
    <citation type="journal article" date="2006" name="Int. J. Syst. Evol. Microbiol.">
        <title>Myroides pelagicus sp. nov., isolated from seawater in Thailand.</title>
        <authorList>
            <person name="Yoon J."/>
            <person name="Maneerat S."/>
            <person name="Kawai F."/>
            <person name="Yokota A."/>
        </authorList>
    </citation>
    <scope>NUCLEOTIDE SEQUENCE [LARGE SCALE GENOMIC DNA]</scope>
    <source>
        <strain evidence="4 5">SM1T</strain>
    </source>
</reference>
<organism evidence="4 5">
    <name type="scientific">Myroides pelagicus</name>
    <dbReference type="NCBI Taxonomy" id="270914"/>
    <lineage>
        <taxon>Bacteria</taxon>
        <taxon>Pseudomonadati</taxon>
        <taxon>Bacteroidota</taxon>
        <taxon>Flavobacteriia</taxon>
        <taxon>Flavobacteriales</taxon>
        <taxon>Flavobacteriaceae</taxon>
        <taxon>Myroides</taxon>
    </lineage>
</organism>
<evidence type="ECO:0000313" key="4">
    <source>
        <dbReference type="EMBL" id="MTH29412.1"/>
    </source>
</evidence>
<name>A0A7K1GKJ7_9FLAO</name>
<keyword evidence="2" id="KW-1133">Transmembrane helix</keyword>
<evidence type="ECO:0000256" key="1">
    <source>
        <dbReference type="ARBA" id="ARBA00022729"/>
    </source>
</evidence>
<dbReference type="Gene3D" id="2.70.70.10">
    <property type="entry name" value="Glucose Permease (Domain IIA)"/>
    <property type="match status" value="1"/>
</dbReference>
<feature type="domain" description="M23ase beta-sheet core" evidence="3">
    <location>
        <begin position="187"/>
        <end position="285"/>
    </location>
</feature>
<dbReference type="Pfam" id="PF01551">
    <property type="entry name" value="Peptidase_M23"/>
    <property type="match status" value="1"/>
</dbReference>
<keyword evidence="1" id="KW-0732">Signal</keyword>
<evidence type="ECO:0000256" key="2">
    <source>
        <dbReference type="SAM" id="Phobius"/>
    </source>
</evidence>
<accession>A0A7K1GKJ7</accession>
<evidence type="ECO:0000259" key="3">
    <source>
        <dbReference type="Pfam" id="PF01551"/>
    </source>
</evidence>
<dbReference type="InterPro" id="IPR011055">
    <property type="entry name" value="Dup_hybrid_motif"/>
</dbReference>
<dbReference type="InterPro" id="IPR016047">
    <property type="entry name" value="M23ase_b-sheet_dom"/>
</dbReference>
<keyword evidence="5" id="KW-1185">Reference proteome</keyword>
<dbReference type="GO" id="GO:0004222">
    <property type="term" value="F:metalloendopeptidase activity"/>
    <property type="evidence" value="ECO:0007669"/>
    <property type="project" value="TreeGrafter"/>
</dbReference>
<dbReference type="InterPro" id="IPR050570">
    <property type="entry name" value="Cell_wall_metabolism_enzyme"/>
</dbReference>
<evidence type="ECO:0000313" key="5">
    <source>
        <dbReference type="Proteomes" id="UP000488936"/>
    </source>
</evidence>
<keyword evidence="2" id="KW-0472">Membrane</keyword>
<keyword evidence="2" id="KW-0812">Transmembrane</keyword>
<feature type="transmembrane region" description="Helical" evidence="2">
    <location>
        <begin position="39"/>
        <end position="63"/>
    </location>
</feature>
<dbReference type="OrthoDB" id="9814377at2"/>
<dbReference type="Proteomes" id="UP000488936">
    <property type="component" value="Unassembled WGS sequence"/>
</dbReference>